<dbReference type="RefSeq" id="WP_121203908.1">
    <property type="nucleotide sequence ID" value="NZ_RBZP01000004.1"/>
</dbReference>
<dbReference type="OrthoDB" id="569879at2"/>
<reference evidence="2 3" key="1">
    <citation type="journal article" date="2016" name="Int. J. Syst. Evol. Microbiol.">
        <title>Oceanobacillus halophilus sp. nov., a novel moderately halophilic bacterium from a hypersaline lake.</title>
        <authorList>
            <person name="Amoozegar M.A."/>
            <person name="Bagheri M."/>
            <person name="Makhdoumi A."/>
            <person name="Nikou M.M."/>
            <person name="Fazeli S.A.S."/>
            <person name="Schumann P."/>
            <person name="Sproer C."/>
            <person name="Sanchez-Porro C."/>
            <person name="Ventosa A."/>
        </authorList>
    </citation>
    <scope>NUCLEOTIDE SEQUENCE [LARGE SCALE GENOMIC DNA]</scope>
    <source>
        <strain evidence="2 3">DSM 23996</strain>
    </source>
</reference>
<organism evidence="2 3">
    <name type="scientific">Oceanobacillus halophilus</name>
    <dbReference type="NCBI Taxonomy" id="930130"/>
    <lineage>
        <taxon>Bacteria</taxon>
        <taxon>Bacillati</taxon>
        <taxon>Bacillota</taxon>
        <taxon>Bacilli</taxon>
        <taxon>Bacillales</taxon>
        <taxon>Bacillaceae</taxon>
        <taxon>Oceanobacillus</taxon>
    </lineage>
</organism>
<protein>
    <recommendedName>
        <fullName evidence="1">NERD domain-containing protein</fullName>
    </recommendedName>
</protein>
<evidence type="ECO:0000313" key="3">
    <source>
        <dbReference type="Proteomes" id="UP000269301"/>
    </source>
</evidence>
<accession>A0A495A423</accession>
<evidence type="ECO:0000259" key="1">
    <source>
        <dbReference type="PROSITE" id="PS50965"/>
    </source>
</evidence>
<dbReference type="PANTHER" id="PTHR35287">
    <property type="entry name" value="SI:ZFOS-911D5.4"/>
    <property type="match status" value="1"/>
</dbReference>
<dbReference type="PROSITE" id="PS50965">
    <property type="entry name" value="NERD"/>
    <property type="match status" value="1"/>
</dbReference>
<sequence length="337" mass="39539">MMEHPRSKFLELLSLKVLDIRLRADHPEKEKVRSDLKIKYAELKGEREVAYTLDFLDKSKFVVMHNLRLPDHNGHFQIDTLILTEKVFLVVEVKNWQGTVIFSENGQVTRIPPDGSEEGYKNPVDQAETQSYRLQQWLLQHNLSDIPFEYLVVISFPKTIIKPSSPNVTIPHEVIHNSKLIFRVQEIVSKYDKQIRNMGQLKRLAKTLADAHVPPKNILSKYNFTDSDLIKGVFCPECGTVLMTKINTKWHCKQCEYSSDEAYKYALLDYRLFYGDWITNKIAREFLLIASPTVVQRILKKVCKTAEGKNRWRRYQLDYRKLKLDTKRKALKERVSR</sequence>
<gene>
    <name evidence="2" type="ORF">D8M06_08190</name>
</gene>
<name>A0A495A423_9BACI</name>
<proteinExistence type="predicted"/>
<dbReference type="PANTHER" id="PTHR35287:SF1">
    <property type="entry name" value="SI:ZFOS-911D5.4"/>
    <property type="match status" value="1"/>
</dbReference>
<evidence type="ECO:0000313" key="2">
    <source>
        <dbReference type="EMBL" id="RKQ34345.1"/>
    </source>
</evidence>
<dbReference type="EMBL" id="RBZP01000004">
    <property type="protein sequence ID" value="RKQ34345.1"/>
    <property type="molecule type" value="Genomic_DNA"/>
</dbReference>
<keyword evidence="3" id="KW-1185">Reference proteome</keyword>
<feature type="domain" description="NERD" evidence="1">
    <location>
        <begin position="41"/>
        <end position="157"/>
    </location>
</feature>
<dbReference type="AlphaFoldDB" id="A0A495A423"/>
<dbReference type="Proteomes" id="UP000269301">
    <property type="component" value="Unassembled WGS sequence"/>
</dbReference>
<dbReference type="InterPro" id="IPR011528">
    <property type="entry name" value="NERD"/>
</dbReference>
<dbReference type="Pfam" id="PF08378">
    <property type="entry name" value="NERD"/>
    <property type="match status" value="1"/>
</dbReference>
<comment type="caution">
    <text evidence="2">The sequence shown here is derived from an EMBL/GenBank/DDBJ whole genome shotgun (WGS) entry which is preliminary data.</text>
</comment>